<gene>
    <name evidence="1" type="ORF">F4821DRAFT_265427</name>
</gene>
<sequence length="833" mass="89996">MSENIDFKVRVDSTSEWYGTLVVYDIKNTDGSALTVDQYLGVTFKSPPVTSDIVVDFWEAESSEVSTETIDSTSVAVTVRINFASPYTFQSNDEIKFEINGDILTDPDTWTQSFELYADDLPSGTVKVDCAPAPDQRLAGSEQVVTLSRGGWPTPLTVVLGSIEENKVAAGTYTVTADELTTADETVVATAQVSPSELSVVVDQSTTVTVTYSAVNEYSAMDVSIGQLSSPIDKETLQVKVIERSTGNSVADFYSHDDHTSKLRRLPLSGTVDVSAEVTLNNVKYFATKVAALTNAVAIVSIDQSDVVAQDLDTTGFVDLTVKITTDLSDSNASIDVRLSSTASNLLYDQVFQLNTDSAKFDVPVAPGDYTVKASGFFDGTTVYKVETPASFRVATDGSSVLELSTLKGADLDVHGFPNYLSFGGLTDLVDMEGTDFVNAQASSLFKYAGSDGGGDPDRYLEDDPVTTRTVQLAATVESKLGSDHPVLPVLISYTVNLSGGDVGNHLKDADSHAHSFGNLILSMSLAKQYGKEDVPAGYIVNPDFLGACQQDGGFTASYAMPVRQPLTDALAYREVDVEIPDNITDTLAGYVLAVNWLIRTVGEGITFGWQINLWGGGDSNWIYNRDDNAPAEKAIETAKYVKSLGVYNGKYAPDFLAIDRYEGDDFTVRGYTKGYCYGPYEWGRFFDFCSAVSFELQVPVVPWQIPASRIPNKDEDVVDLETEHWGTGGTYIFGDEKINTDYHNIHPKILAIKPSGGVPFDTVEDLFIASQPFDLSDPTYGDFPMRGIVAVLLGGGSTTGIVSDIGTTGPWTQEKLSVYMESPIPFSADSST</sequence>
<evidence type="ECO:0000313" key="1">
    <source>
        <dbReference type="EMBL" id="KAI6080905.1"/>
    </source>
</evidence>
<name>A0ACC0CKM2_9PEZI</name>
<accession>A0ACC0CKM2</accession>
<protein>
    <submittedName>
        <fullName evidence="1">Hydroxymethyltransferase</fullName>
    </submittedName>
</protein>
<reference evidence="1 2" key="1">
    <citation type="journal article" date="2022" name="New Phytol.">
        <title>Ecological generalism drives hyperdiversity of secondary metabolite gene clusters in xylarialean endophytes.</title>
        <authorList>
            <person name="Franco M.E.E."/>
            <person name="Wisecaver J.H."/>
            <person name="Arnold A.E."/>
            <person name="Ju Y.M."/>
            <person name="Slot J.C."/>
            <person name="Ahrendt S."/>
            <person name="Moore L.P."/>
            <person name="Eastman K.E."/>
            <person name="Scott K."/>
            <person name="Konkel Z."/>
            <person name="Mondo S.J."/>
            <person name="Kuo A."/>
            <person name="Hayes R.D."/>
            <person name="Haridas S."/>
            <person name="Andreopoulos B."/>
            <person name="Riley R."/>
            <person name="LaButti K."/>
            <person name="Pangilinan J."/>
            <person name="Lipzen A."/>
            <person name="Amirebrahimi M."/>
            <person name="Yan J."/>
            <person name="Adam C."/>
            <person name="Keymanesh K."/>
            <person name="Ng V."/>
            <person name="Louie K."/>
            <person name="Northen T."/>
            <person name="Drula E."/>
            <person name="Henrissat B."/>
            <person name="Hsieh H.M."/>
            <person name="Youens-Clark K."/>
            <person name="Lutzoni F."/>
            <person name="Miadlikowska J."/>
            <person name="Eastwood D.C."/>
            <person name="Hamelin R.C."/>
            <person name="Grigoriev I.V."/>
            <person name="U'Ren J.M."/>
        </authorList>
    </citation>
    <scope>NUCLEOTIDE SEQUENCE [LARGE SCALE GENOMIC DNA]</scope>
    <source>
        <strain evidence="1 2">ER1909</strain>
    </source>
</reference>
<organism evidence="1 2">
    <name type="scientific">Hypoxylon rubiginosum</name>
    <dbReference type="NCBI Taxonomy" id="110542"/>
    <lineage>
        <taxon>Eukaryota</taxon>
        <taxon>Fungi</taxon>
        <taxon>Dikarya</taxon>
        <taxon>Ascomycota</taxon>
        <taxon>Pezizomycotina</taxon>
        <taxon>Sordariomycetes</taxon>
        <taxon>Xylariomycetidae</taxon>
        <taxon>Xylariales</taxon>
        <taxon>Hypoxylaceae</taxon>
        <taxon>Hypoxylon</taxon>
    </lineage>
</organism>
<keyword evidence="2" id="KW-1185">Reference proteome</keyword>
<evidence type="ECO:0000313" key="2">
    <source>
        <dbReference type="Proteomes" id="UP001497680"/>
    </source>
</evidence>
<dbReference type="Proteomes" id="UP001497680">
    <property type="component" value="Unassembled WGS sequence"/>
</dbReference>
<dbReference type="EMBL" id="MU394416">
    <property type="protein sequence ID" value="KAI6080905.1"/>
    <property type="molecule type" value="Genomic_DNA"/>
</dbReference>
<proteinExistence type="predicted"/>
<comment type="caution">
    <text evidence="1">The sequence shown here is derived from an EMBL/GenBank/DDBJ whole genome shotgun (WGS) entry which is preliminary data.</text>
</comment>